<feature type="compositionally biased region" description="Polar residues" evidence="3">
    <location>
        <begin position="230"/>
        <end position="240"/>
    </location>
</feature>
<feature type="compositionally biased region" description="Polar residues" evidence="3">
    <location>
        <begin position="213"/>
        <end position="222"/>
    </location>
</feature>
<evidence type="ECO:0000259" key="4">
    <source>
        <dbReference type="PROSITE" id="PS50102"/>
    </source>
</evidence>
<gene>
    <name evidence="5" type="ORF">TMSB3V08_LOCUS1645</name>
</gene>
<protein>
    <recommendedName>
        <fullName evidence="4">RRM domain-containing protein</fullName>
    </recommendedName>
</protein>
<evidence type="ECO:0000256" key="1">
    <source>
        <dbReference type="ARBA" id="ARBA00022884"/>
    </source>
</evidence>
<dbReference type="GO" id="GO:0003723">
    <property type="term" value="F:RNA binding"/>
    <property type="evidence" value="ECO:0007669"/>
    <property type="project" value="UniProtKB-UniRule"/>
</dbReference>
<name>A0A7R9DZR4_9NEOP</name>
<dbReference type="AlphaFoldDB" id="A0A7R9DZR4"/>
<evidence type="ECO:0000313" key="5">
    <source>
        <dbReference type="EMBL" id="CAD7424714.1"/>
    </source>
</evidence>
<dbReference type="PANTHER" id="PTHR23189">
    <property type="entry name" value="RNA RECOGNITION MOTIF-CONTAINING"/>
    <property type="match status" value="1"/>
</dbReference>
<dbReference type="InterPro" id="IPR000504">
    <property type="entry name" value="RRM_dom"/>
</dbReference>
<dbReference type="Pfam" id="PF00076">
    <property type="entry name" value="RRM_1"/>
    <property type="match status" value="2"/>
</dbReference>
<dbReference type="InterPro" id="IPR035979">
    <property type="entry name" value="RBD_domain_sf"/>
</dbReference>
<dbReference type="PROSITE" id="PS50102">
    <property type="entry name" value="RRM"/>
    <property type="match status" value="1"/>
</dbReference>
<evidence type="ECO:0000256" key="3">
    <source>
        <dbReference type="SAM" id="MobiDB-lite"/>
    </source>
</evidence>
<feature type="region of interest" description="Disordered" evidence="3">
    <location>
        <begin position="200"/>
        <end position="240"/>
    </location>
</feature>
<dbReference type="SUPFAM" id="SSF54928">
    <property type="entry name" value="RNA-binding domain, RBD"/>
    <property type="match status" value="1"/>
</dbReference>
<reference evidence="5" key="1">
    <citation type="submission" date="2020-11" db="EMBL/GenBank/DDBJ databases">
        <authorList>
            <person name="Tran Van P."/>
        </authorList>
    </citation>
    <scope>NUCLEOTIDE SEQUENCE</scope>
</reference>
<keyword evidence="1 2" id="KW-0694">RNA-binding</keyword>
<proteinExistence type="predicted"/>
<evidence type="ECO:0000256" key="2">
    <source>
        <dbReference type="PROSITE-ProRule" id="PRU00176"/>
    </source>
</evidence>
<organism evidence="5">
    <name type="scientific">Timema monikensis</name>
    <dbReference type="NCBI Taxonomy" id="170555"/>
    <lineage>
        <taxon>Eukaryota</taxon>
        <taxon>Metazoa</taxon>
        <taxon>Ecdysozoa</taxon>
        <taxon>Arthropoda</taxon>
        <taxon>Hexapoda</taxon>
        <taxon>Insecta</taxon>
        <taxon>Pterygota</taxon>
        <taxon>Neoptera</taxon>
        <taxon>Polyneoptera</taxon>
        <taxon>Phasmatodea</taxon>
        <taxon>Timematodea</taxon>
        <taxon>Timematoidea</taxon>
        <taxon>Timematidae</taxon>
        <taxon>Timema</taxon>
    </lineage>
</organism>
<accession>A0A7R9DZR4</accession>
<dbReference type="CDD" id="cd12390">
    <property type="entry name" value="RRM3_RAVER"/>
    <property type="match status" value="1"/>
</dbReference>
<feature type="region of interest" description="Disordered" evidence="3">
    <location>
        <begin position="556"/>
        <end position="595"/>
    </location>
</feature>
<dbReference type="Gene3D" id="3.30.70.330">
    <property type="match status" value="2"/>
</dbReference>
<dbReference type="InterPro" id="IPR012677">
    <property type="entry name" value="Nucleotide-bd_a/b_plait_sf"/>
</dbReference>
<sequence length="595" mass="63384">MFGPSGGESKGYGFVEYTTKESALQAKNILDGLQVENCALCCDWLDSSHVTFESLHSKCLYVDKLPKDFRDMGEFRKVFSSVVNPPYCQIALKNGCPQDWGLVEFATSEDAETAQTTLNKYSLRGHNIRILYYIPGVRAINLYLKLLNDSANKGKELGLLPDPPAPAVFQQLQNLSKQNPVFAQSLQNIIWTQIQALQNGGENGNKPSPPSTPTLGNSSSVKGKTGLTAPENTTNSPGGTENAQAAMVILLAAQIQTQMGSTQPSLLGNPQMLATLQNLIKQGPPSSTTSVPPPMGPPPARHFHFHPGHITMPEPRKPNTNGQQNGFMKTGQPQKVPLLPNPGVGVSPPPVEVTTPVQFSNPTLDDANKNCVMVAPHNNITNQGPSQMAAQDPSNFWTGLLGQIPTHQPPPLVSPPHSVENMWPTSCSQSGVSVVAGQNPPPMGGSPVLAGQPVIGNSVPPGRALMGNPVPMAMPAAKPIGFLDMKANHLQQSPFQSGWNSSAFLSSTPLSAVSAPQFGPYPGAGIIPGLWSHPGSPVLIASPPPGLITPIGQKRKYTRVLPSPEPSPEGNYIGQHSQGLGGHYADSYFKRKKKN</sequence>
<dbReference type="EMBL" id="OB792829">
    <property type="protein sequence ID" value="CAD7424714.1"/>
    <property type="molecule type" value="Genomic_DNA"/>
</dbReference>
<feature type="domain" description="RRM" evidence="4">
    <location>
        <begin position="58"/>
        <end position="135"/>
    </location>
</feature>